<evidence type="ECO:0000313" key="3">
    <source>
        <dbReference type="Proteomes" id="UP000199558"/>
    </source>
</evidence>
<proteinExistence type="predicted"/>
<organism evidence="2 3">
    <name type="scientific">Micromonospora sediminicola</name>
    <dbReference type="NCBI Taxonomy" id="946078"/>
    <lineage>
        <taxon>Bacteria</taxon>
        <taxon>Bacillati</taxon>
        <taxon>Actinomycetota</taxon>
        <taxon>Actinomycetes</taxon>
        <taxon>Micromonosporales</taxon>
        <taxon>Micromonosporaceae</taxon>
        <taxon>Micromonospora</taxon>
    </lineage>
</organism>
<name>A0A1A9BAN3_9ACTN</name>
<evidence type="ECO:0000259" key="1">
    <source>
        <dbReference type="Pfam" id="PF07883"/>
    </source>
</evidence>
<dbReference type="Pfam" id="PF07883">
    <property type="entry name" value="Cupin_2"/>
    <property type="match status" value="1"/>
</dbReference>
<keyword evidence="3" id="KW-1185">Reference proteome</keyword>
<dbReference type="CDD" id="cd02235">
    <property type="entry name" value="cupin_BLL4011-like"/>
    <property type="match status" value="1"/>
</dbReference>
<dbReference type="STRING" id="946078.GA0070622_2968"/>
<dbReference type="RefSeq" id="WP_091573812.1">
    <property type="nucleotide sequence ID" value="NZ_FLRH01000003.1"/>
</dbReference>
<feature type="domain" description="Cupin type-2" evidence="1">
    <location>
        <begin position="44"/>
        <end position="106"/>
    </location>
</feature>
<dbReference type="InterPro" id="IPR014710">
    <property type="entry name" value="RmlC-like_jellyroll"/>
</dbReference>
<dbReference type="Gene3D" id="2.60.120.10">
    <property type="entry name" value="Jelly Rolls"/>
    <property type="match status" value="1"/>
</dbReference>
<dbReference type="AlphaFoldDB" id="A0A1A9BAN3"/>
<sequence length="124" mass="13452">MGGTVRPDGISPAAVEAAPGLWRVDLQRHDLSVPGREVVQTRVEFTPDSPPFTHFHPGEEIIYVLQGSLEYRLDGHPPVVCHAGDALTVGYGVHHQARNVGRGIAVELATYVVEKGKPLLTRVD</sequence>
<dbReference type="InterPro" id="IPR011051">
    <property type="entry name" value="RmlC_Cupin_sf"/>
</dbReference>
<dbReference type="PANTHER" id="PTHR38599:SF1">
    <property type="entry name" value="CUPIN DOMAIN PROTEIN (AFU_ORTHOLOGUE AFUA_3G13620)"/>
    <property type="match status" value="1"/>
</dbReference>
<dbReference type="PANTHER" id="PTHR38599">
    <property type="entry name" value="CUPIN DOMAIN PROTEIN (AFU_ORTHOLOGUE AFUA_3G13620)"/>
    <property type="match status" value="1"/>
</dbReference>
<dbReference type="Proteomes" id="UP000199558">
    <property type="component" value="Unassembled WGS sequence"/>
</dbReference>
<dbReference type="InterPro" id="IPR013096">
    <property type="entry name" value="Cupin_2"/>
</dbReference>
<dbReference type="OrthoDB" id="129561at2"/>
<dbReference type="SUPFAM" id="SSF51182">
    <property type="entry name" value="RmlC-like cupins"/>
    <property type="match status" value="1"/>
</dbReference>
<protein>
    <submittedName>
        <fullName evidence="2">Cupin domain-containing protein</fullName>
    </submittedName>
</protein>
<accession>A0A1A9BAN3</accession>
<dbReference type="EMBL" id="FLRH01000003">
    <property type="protein sequence ID" value="SBT65952.1"/>
    <property type="molecule type" value="Genomic_DNA"/>
</dbReference>
<evidence type="ECO:0000313" key="2">
    <source>
        <dbReference type="EMBL" id="SBT65952.1"/>
    </source>
</evidence>
<reference evidence="3" key="1">
    <citation type="submission" date="2016-06" db="EMBL/GenBank/DDBJ databases">
        <authorList>
            <person name="Varghese N."/>
            <person name="Submissions Spin"/>
        </authorList>
    </citation>
    <scope>NUCLEOTIDE SEQUENCE [LARGE SCALE GENOMIC DNA]</scope>
    <source>
        <strain evidence="3">DSM 45794</strain>
    </source>
</reference>
<gene>
    <name evidence="2" type="ORF">GA0070622_2968</name>
</gene>